<feature type="compositionally biased region" description="Basic residues" evidence="1">
    <location>
        <begin position="198"/>
        <end position="207"/>
    </location>
</feature>
<evidence type="ECO:0000256" key="1">
    <source>
        <dbReference type="SAM" id="MobiDB-lite"/>
    </source>
</evidence>
<evidence type="ECO:0000313" key="3">
    <source>
        <dbReference type="Proteomes" id="UP000579523"/>
    </source>
</evidence>
<dbReference type="InterPro" id="IPR036388">
    <property type="entry name" value="WH-like_DNA-bd_sf"/>
</dbReference>
<gene>
    <name evidence="2" type="ORF">FHS37_007737</name>
</gene>
<protein>
    <recommendedName>
        <fullName evidence="4">MarR family transcriptional regulator</fullName>
    </recommendedName>
</protein>
<evidence type="ECO:0008006" key="4">
    <source>
        <dbReference type="Google" id="ProtNLM"/>
    </source>
</evidence>
<name>A0A7W7PYG7_9ACTN</name>
<feature type="compositionally biased region" description="Polar residues" evidence="1">
    <location>
        <begin position="154"/>
        <end position="164"/>
    </location>
</feature>
<dbReference type="Gene3D" id="1.10.10.10">
    <property type="entry name" value="Winged helix-like DNA-binding domain superfamily/Winged helix DNA-binding domain"/>
    <property type="match status" value="1"/>
</dbReference>
<feature type="region of interest" description="Disordered" evidence="1">
    <location>
        <begin position="147"/>
        <end position="207"/>
    </location>
</feature>
<proteinExistence type="predicted"/>
<keyword evidence="3" id="KW-1185">Reference proteome</keyword>
<dbReference type="Proteomes" id="UP000579523">
    <property type="component" value="Unassembled WGS sequence"/>
</dbReference>
<dbReference type="AlphaFoldDB" id="A0A7W7PYG7"/>
<dbReference type="EMBL" id="JACHJI010000036">
    <property type="protein sequence ID" value="MBB4903640.1"/>
    <property type="molecule type" value="Genomic_DNA"/>
</dbReference>
<reference evidence="2 3" key="1">
    <citation type="submission" date="2020-08" db="EMBL/GenBank/DDBJ databases">
        <title>Genomic Encyclopedia of Type Strains, Phase III (KMG-III): the genomes of soil and plant-associated and newly described type strains.</title>
        <authorList>
            <person name="Whitman W."/>
        </authorList>
    </citation>
    <scope>NUCLEOTIDE SEQUENCE [LARGE SCALE GENOMIC DNA]</scope>
    <source>
        <strain evidence="2 3">CECT 3273</strain>
    </source>
</reference>
<dbReference type="RefSeq" id="WP_229890293.1">
    <property type="nucleotide sequence ID" value="NZ_BMTK01000051.1"/>
</dbReference>
<comment type="caution">
    <text evidence="2">The sequence shown here is derived from an EMBL/GenBank/DDBJ whole genome shotgun (WGS) entry which is preliminary data.</text>
</comment>
<evidence type="ECO:0000313" key="2">
    <source>
        <dbReference type="EMBL" id="MBB4903640.1"/>
    </source>
</evidence>
<organism evidence="2 3">
    <name type="scientific">Streptomyces griseomycini</name>
    <dbReference type="NCBI Taxonomy" id="66895"/>
    <lineage>
        <taxon>Bacteria</taxon>
        <taxon>Bacillati</taxon>
        <taxon>Actinomycetota</taxon>
        <taxon>Actinomycetes</taxon>
        <taxon>Kitasatosporales</taxon>
        <taxon>Streptomycetaceae</taxon>
        <taxon>Streptomyces</taxon>
    </lineage>
</organism>
<sequence length="207" mass="22861">MPEQRRRGHSRELVNRATGEVHELWEPDDESRRRSYQFGGRHGQFSFARILEMLAAESGITGDDFRLFWYCAIMTYDKGGATATEAAKYLGLTPQATRRMAKKLCENRIFLVEEVIGRTKKYKASPHIVSSLSGAEQSALAAAYHLPTMPGRSGTASKGRQNATPKPVSGARRSAGEDGRAVTPEAESIDDVRDPGRSRARRRAHGG</sequence>
<accession>A0A7W7PYG7</accession>